<dbReference type="InterPro" id="IPR013780">
    <property type="entry name" value="Glyco_hydro_b"/>
</dbReference>
<gene>
    <name evidence="6" type="primary">glgE</name>
    <name evidence="9" type="ORF">ACIB24_12295</name>
</gene>
<evidence type="ECO:0000313" key="9">
    <source>
        <dbReference type="EMBL" id="MFI7587845.1"/>
    </source>
</evidence>
<dbReference type="Pfam" id="PF21702">
    <property type="entry name" value="GLGE_C"/>
    <property type="match status" value="1"/>
</dbReference>
<evidence type="ECO:0000259" key="8">
    <source>
        <dbReference type="SMART" id="SM00642"/>
    </source>
</evidence>
<feature type="binding site" evidence="6">
    <location>
        <position position="359"/>
    </location>
    <ligand>
        <name>alpha-maltose 1-phosphate</name>
        <dbReference type="ChEBI" id="CHEBI:63576"/>
    </ligand>
</feature>
<feature type="binding site" evidence="6">
    <location>
        <position position="299"/>
    </location>
    <ligand>
        <name>alpha-maltose 1-phosphate</name>
        <dbReference type="ChEBI" id="CHEBI:63576"/>
    </ligand>
</feature>
<dbReference type="PANTHER" id="PTHR47786:SF2">
    <property type="entry name" value="GLYCOSYL HYDROLASE FAMILY 13 CATALYTIC DOMAIN-CONTAINING PROTEIN"/>
    <property type="match status" value="1"/>
</dbReference>
<dbReference type="EMBL" id="JBITLV010000003">
    <property type="protein sequence ID" value="MFI7587845.1"/>
    <property type="molecule type" value="Genomic_DNA"/>
</dbReference>
<feature type="binding site" evidence="6">
    <location>
        <position position="430"/>
    </location>
    <ligand>
        <name>alpha-maltose 1-phosphate</name>
        <dbReference type="ChEBI" id="CHEBI:63576"/>
    </ligand>
</feature>
<dbReference type="InterPro" id="IPR013783">
    <property type="entry name" value="Ig-like_fold"/>
</dbReference>
<dbReference type="SUPFAM" id="SSF51445">
    <property type="entry name" value="(Trans)glycosidases"/>
    <property type="match status" value="1"/>
</dbReference>
<feature type="active site" description="Proton donor" evidence="6">
    <location>
        <position position="458"/>
    </location>
</feature>
<accession>A0ABW8AN85</accession>
<proteinExistence type="inferred from homology"/>
<keyword evidence="10" id="KW-1185">Reference proteome</keyword>
<evidence type="ECO:0000256" key="1">
    <source>
        <dbReference type="ARBA" id="ARBA00011738"/>
    </source>
</evidence>
<evidence type="ECO:0000256" key="2">
    <source>
        <dbReference type="ARBA" id="ARBA00022676"/>
    </source>
</evidence>
<evidence type="ECO:0000256" key="7">
    <source>
        <dbReference type="SAM" id="MobiDB-lite"/>
    </source>
</evidence>
<dbReference type="InterPro" id="IPR049171">
    <property type="entry name" value="GLGE_C"/>
</dbReference>
<reference evidence="9 10" key="1">
    <citation type="submission" date="2024-10" db="EMBL/GenBank/DDBJ databases">
        <title>The Natural Products Discovery Center: Release of the First 8490 Sequenced Strains for Exploring Actinobacteria Biosynthetic Diversity.</title>
        <authorList>
            <person name="Kalkreuter E."/>
            <person name="Kautsar S.A."/>
            <person name="Yang D."/>
            <person name="Bader C.D."/>
            <person name="Teijaro C.N."/>
            <person name="Fluegel L."/>
            <person name="Davis C.M."/>
            <person name="Simpson J.R."/>
            <person name="Lauterbach L."/>
            <person name="Steele A.D."/>
            <person name="Gui C."/>
            <person name="Meng S."/>
            <person name="Li G."/>
            <person name="Viehrig K."/>
            <person name="Ye F."/>
            <person name="Su P."/>
            <person name="Kiefer A.F."/>
            <person name="Nichols A."/>
            <person name="Cepeda A.J."/>
            <person name="Yan W."/>
            <person name="Fan B."/>
            <person name="Jiang Y."/>
            <person name="Adhikari A."/>
            <person name="Zheng C.-J."/>
            <person name="Schuster L."/>
            <person name="Cowan T.M."/>
            <person name="Smanski M.J."/>
            <person name="Chevrette M.G."/>
            <person name="De Carvalho L.P.S."/>
            <person name="Shen B."/>
        </authorList>
    </citation>
    <scope>NUCLEOTIDE SEQUENCE [LARGE SCALE GENOMIC DNA]</scope>
    <source>
        <strain evidence="9 10">NPDC049639</strain>
    </source>
</reference>
<dbReference type="InterPro" id="IPR026585">
    <property type="entry name" value="GlgE"/>
</dbReference>
<feature type="active site" description="Nucleophile" evidence="6">
    <location>
        <position position="429"/>
    </location>
</feature>
<keyword evidence="3 6" id="KW-0808">Transferase</keyword>
<evidence type="ECO:0000256" key="3">
    <source>
        <dbReference type="ARBA" id="ARBA00022679"/>
    </source>
</evidence>
<dbReference type="EC" id="2.4.99.16" evidence="6"/>
<feature type="region of interest" description="Disordered" evidence="7">
    <location>
        <begin position="1"/>
        <end position="24"/>
    </location>
</feature>
<keyword evidence="4 6" id="KW-0119">Carbohydrate metabolism</keyword>
<dbReference type="PANTHER" id="PTHR47786">
    <property type="entry name" value="ALPHA-1,4-GLUCAN:MALTOSE-1-PHOSPHATE MALTOSYLTRANSFERASE"/>
    <property type="match status" value="1"/>
</dbReference>
<dbReference type="InterPro" id="IPR021828">
    <property type="entry name" value="GlgE_dom_N/S"/>
</dbReference>
<dbReference type="CDD" id="cd11344">
    <property type="entry name" value="AmyAc_GlgE_like"/>
    <property type="match status" value="1"/>
</dbReference>
<dbReference type="InterPro" id="IPR017853">
    <property type="entry name" value="GH"/>
</dbReference>
<feature type="binding site" evidence="6">
    <location>
        <position position="394"/>
    </location>
    <ligand>
        <name>alpha-maltose 1-phosphate</name>
        <dbReference type="ChEBI" id="CHEBI:63576"/>
    </ligand>
</feature>
<dbReference type="InterPro" id="IPR006047">
    <property type="entry name" value="GH13_cat_dom"/>
</dbReference>
<comment type="function">
    <text evidence="6">Maltosyltransferase that uses maltose 1-phosphate (M1P) as the sugar donor to elongate linear or branched alpha-(1-&gt;4)-glucans. Is involved in a branched alpha-glucan biosynthetic pathway from trehalose, together with TreS, Mak and GlgB.</text>
</comment>
<comment type="caution">
    <text evidence="9">The sequence shown here is derived from an EMBL/GenBank/DDBJ whole genome shotgun (WGS) entry which is preliminary data.</text>
</comment>
<feature type="domain" description="Glycosyl hydrolase family 13 catalytic" evidence="8">
    <location>
        <begin position="242"/>
        <end position="602"/>
    </location>
</feature>
<comment type="subunit">
    <text evidence="1 6">Homodimer.</text>
</comment>
<keyword evidence="2 6" id="KW-0328">Glycosyltransferase</keyword>
<name>A0ABW8AN85_9ACTN</name>
<evidence type="ECO:0000256" key="6">
    <source>
        <dbReference type="HAMAP-Rule" id="MF_02124"/>
    </source>
</evidence>
<dbReference type="Gene3D" id="2.60.40.1180">
    <property type="entry name" value="Golgi alpha-mannosidase II"/>
    <property type="match status" value="1"/>
</dbReference>
<dbReference type="Gene3D" id="3.20.20.80">
    <property type="entry name" value="Glycosidases"/>
    <property type="match status" value="1"/>
</dbReference>
<evidence type="ECO:0000256" key="5">
    <source>
        <dbReference type="ARBA" id="ARBA00048735"/>
    </source>
</evidence>
<dbReference type="RefSeq" id="WP_398280276.1">
    <property type="nucleotide sequence ID" value="NZ_JBITLV010000003.1"/>
</dbReference>
<dbReference type="HAMAP" id="MF_02124">
    <property type="entry name" value="GlgE"/>
    <property type="match status" value="1"/>
</dbReference>
<sequence length="711" mass="78389">MPFVQASPTPAPAAGRTGGTTSAGEAGALASSLVSTYSTGSRGNPPIGRIPVLDVTPTVNGGRWPAKAVVGEAVPVTATVFREGHDAVAASAVLIDPDGARHTVVRMTPGPAGSDSWSATLTPDRTGAWTYLVEGWSDPYGTWEHDATIKVHAGVDVDLMLEEGARLLERASARPEVAPEAAYALMDAVAALRDPGLSPVERLNAGLAPAVHAALAVHPLRDLVSPSEPLRLEVQRERALFSAWYELFPRSEGAHVDEAGNWVSGTLRQAEARLPKIKEMGFDIVYLPPIHPIGRVNRKGPNNTLTPGPQDPGVPWAIGSDEGGHDAVHPGLGTIEDVDHFVAAAADLGLEVALDLALQCAPDHPWATEHPEWFTQRADGTIAYAENPPKKYQDIYPLNFDNDPVGLAEAVLDVVKLWIDHGITVFRVDNPHTKPVAFWEWLLGEVNKKYPHVLFLAEAFTRPAMMHTLAKIGFHQSYTYFTWRTAKWEITEYVEELRGSSADYMRPNFWPNTPDILHEFLQYGGPPAFKLRATLAATLSPSWGMYSGYELCEHVAVRGGSEEYLDSEKYQYRPRDWASYEPGGDHEDRTIAPFIASLNGIRRSHRALHRLRNTVFHHCDDDQVIAYSRRLESDPTTGEPEDVIIVVVNLDPHGPRETGVHLNMPELGMDWFDGFEVEDLLTGQRWPWQEHNYVRLDPFHSPAHVLSVRRN</sequence>
<dbReference type="Gene3D" id="2.60.40.10">
    <property type="entry name" value="Immunoglobulins"/>
    <property type="match status" value="1"/>
</dbReference>
<dbReference type="GO" id="GO:0016757">
    <property type="term" value="F:glycosyltransferase activity"/>
    <property type="evidence" value="ECO:0007669"/>
    <property type="project" value="UniProtKB-KW"/>
</dbReference>
<dbReference type="Proteomes" id="UP001612915">
    <property type="component" value="Unassembled WGS sequence"/>
</dbReference>
<comment type="similarity">
    <text evidence="6">Belongs to the glycosyl hydrolase 13 family. GlgE subfamily.</text>
</comment>
<dbReference type="Pfam" id="PF11896">
    <property type="entry name" value="GlgE_dom_N_S"/>
    <property type="match status" value="1"/>
</dbReference>
<dbReference type="Gene3D" id="1.20.58.80">
    <property type="entry name" value="Phosphotransferase system, lactose/cellobiose-type IIA subunit"/>
    <property type="match status" value="1"/>
</dbReference>
<evidence type="ECO:0000256" key="4">
    <source>
        <dbReference type="ARBA" id="ARBA00023277"/>
    </source>
</evidence>
<dbReference type="SMART" id="SM00642">
    <property type="entry name" value="Aamy"/>
    <property type="match status" value="1"/>
</dbReference>
<organism evidence="9 10">
    <name type="scientific">Spongisporangium articulatum</name>
    <dbReference type="NCBI Taxonomy" id="3362603"/>
    <lineage>
        <taxon>Bacteria</taxon>
        <taxon>Bacillati</taxon>
        <taxon>Actinomycetota</taxon>
        <taxon>Actinomycetes</taxon>
        <taxon>Kineosporiales</taxon>
        <taxon>Kineosporiaceae</taxon>
        <taxon>Spongisporangium</taxon>
    </lineage>
</organism>
<protein>
    <recommendedName>
        <fullName evidence="6">Alpha-1,4-glucan:maltose-1-phosphate maltosyltransferase</fullName>
        <shortName evidence="6">GMPMT</shortName>
        <ecNumber evidence="6">2.4.99.16</ecNumber>
    </recommendedName>
    <alternativeName>
        <fullName evidence="6">(1-&gt;4)-alpha-D-glucan:maltose-1-phosphate alpha-D-maltosyltransferase</fullName>
    </alternativeName>
</protein>
<feature type="site" description="Transition state stabilizer" evidence="6">
    <location>
        <position position="515"/>
    </location>
</feature>
<feature type="binding site" evidence="6">
    <location>
        <begin position="569"/>
        <end position="570"/>
    </location>
    <ligand>
        <name>alpha-maltose 1-phosphate</name>
        <dbReference type="ChEBI" id="CHEBI:63576"/>
    </ligand>
</feature>
<comment type="catalytic activity">
    <reaction evidence="5 6">
        <text>alpha-maltose 1-phosphate + [(1-&gt;4)-alpha-D-glucosyl](n) = [(1-&gt;4)-alpha-D-glucosyl](n+2) + phosphate</text>
        <dbReference type="Rhea" id="RHEA:42692"/>
        <dbReference type="Rhea" id="RHEA-COMP:9584"/>
        <dbReference type="Rhea" id="RHEA-COMP:10183"/>
        <dbReference type="ChEBI" id="CHEBI:15444"/>
        <dbReference type="ChEBI" id="CHEBI:43474"/>
        <dbReference type="ChEBI" id="CHEBI:63576"/>
        <dbReference type="EC" id="2.4.99.16"/>
    </reaction>
</comment>
<evidence type="ECO:0000313" key="10">
    <source>
        <dbReference type="Proteomes" id="UP001612915"/>
    </source>
</evidence>